<gene>
    <name evidence="2" type="ORF">HELGO_WM43223</name>
</gene>
<dbReference type="AlphaFoldDB" id="A0A6S6TRX6"/>
<protein>
    <submittedName>
        <fullName evidence="2">Uncharacterized protein</fullName>
    </submittedName>
</protein>
<proteinExistence type="predicted"/>
<accession>A0A6S6TRX6</accession>
<evidence type="ECO:0000313" key="2">
    <source>
        <dbReference type="EMBL" id="CAA6817816.1"/>
    </source>
</evidence>
<name>A0A6S6TRX6_9BACT</name>
<reference evidence="2" key="1">
    <citation type="submission" date="2020-01" db="EMBL/GenBank/DDBJ databases">
        <authorList>
            <person name="Meier V. D."/>
            <person name="Meier V D."/>
        </authorList>
    </citation>
    <scope>NUCLEOTIDE SEQUENCE</scope>
    <source>
        <strain evidence="2">HLG_WM_MAG_10</strain>
    </source>
</reference>
<sequence length="923" mass="105634">MSNLSNILTRFTKDIGTLEKAKEAKKAAQLSYRNVKVNIDKLSDVEIKQQTKETALKTIETLKLKQKDFNVKSSAYADAVLQMQNDFEETYSTVIHSLVDTVYDARKMMHYLTSSKKSHKDTYKADNEAIIAYLDAYANIGTFTKEKLDVLIKKAKELNKYWTNSERKSLMSAFSRHEKEDLENLKTFIEKYEKLQEALSGFDLNESVDKPDPSLPSADEVVSKYAFLMPQIFDTEGKEELSMNDVLNVAFSALSKEQSAEKKIEFKYDFKIPIILPLYADPIIVVSFDFKLVFEFETFAAATASTKGSISTISLEATCSLSFGVSVALSLTIIQLIKASINAGIKLDTSVTAKTELKSQIAYFAGEAGLSAEAKLIAKTWISLSICGPVSAIIKAATGKTPELRWLLGELILFKLSMEKKAELVLNPMGKEFKAEANFRPLRDGFTVKFVGKEALKKKLNEKYNNKLAVIKQQFLSNEEMIKAHDDKVKLLNSFDVFDFDAGSGNDQFKKKVKARTYFMMQYESYFDNFMGRLTEEVLPPNSKNVQKTSVFINSYAIELKKLYHERFIELNPTTVAYFDDKQFKETQEEVWLDKRSSLRRVLAEEETALIQKLKKALTQVKDNQEYTTKLFALDIISLDYINTTPNVKFKEMATLIDSTEEIANEFIQKLVVGTIGSDACIFGFSSIEVFSSKRKQKHEAKAELKSKIERYITEEKSLVLSLGNLSAAVNARLKAQAIELKKEFDKRKTEEKSEDFHQFLADKEEEVIEYFEKISSQLDLQKLEPIEAGIKKIAHFHDKNKVRQEYIDPDRDAIMAIYKGQKEFRDLVKADLTAKYADEIRILANWSVEYDLYTWFKKDENQQQLSNLMSNVTELYDFTEDHNNVQLKKNFFGSNTNYEHYLEKDPEEMLKKLSQLIPESTS</sequence>
<organism evidence="2">
    <name type="scientific">uncultured Aureispira sp</name>
    <dbReference type="NCBI Taxonomy" id="1331704"/>
    <lineage>
        <taxon>Bacteria</taxon>
        <taxon>Pseudomonadati</taxon>
        <taxon>Bacteroidota</taxon>
        <taxon>Saprospiria</taxon>
        <taxon>Saprospirales</taxon>
        <taxon>Saprospiraceae</taxon>
        <taxon>Aureispira</taxon>
        <taxon>environmental samples</taxon>
    </lineage>
</organism>
<feature type="coiled-coil region" evidence="1">
    <location>
        <begin position="695"/>
        <end position="751"/>
    </location>
</feature>
<dbReference type="EMBL" id="CACVAQ010000256">
    <property type="protein sequence ID" value="CAA6817816.1"/>
    <property type="molecule type" value="Genomic_DNA"/>
</dbReference>
<keyword evidence="1" id="KW-0175">Coiled coil</keyword>
<evidence type="ECO:0000256" key="1">
    <source>
        <dbReference type="SAM" id="Coils"/>
    </source>
</evidence>